<feature type="transmembrane region" description="Helical" evidence="1">
    <location>
        <begin position="78"/>
        <end position="99"/>
    </location>
</feature>
<feature type="transmembrane region" description="Helical" evidence="1">
    <location>
        <begin position="195"/>
        <end position="215"/>
    </location>
</feature>
<dbReference type="EMBL" id="NJCX01000013">
    <property type="protein sequence ID" value="PHM73249.1"/>
    <property type="molecule type" value="Genomic_DNA"/>
</dbReference>
<evidence type="ECO:0000313" key="3">
    <source>
        <dbReference type="Proteomes" id="UP000221101"/>
    </source>
</evidence>
<dbReference type="Proteomes" id="UP000221101">
    <property type="component" value="Unassembled WGS sequence"/>
</dbReference>
<feature type="transmembrane region" description="Helical" evidence="1">
    <location>
        <begin position="227"/>
        <end position="260"/>
    </location>
</feature>
<dbReference type="RefSeq" id="WP_099142135.1">
    <property type="nucleotide sequence ID" value="NZ_CAWNOR010000035.1"/>
</dbReference>
<keyword evidence="3" id="KW-1185">Reference proteome</keyword>
<evidence type="ECO:0000256" key="1">
    <source>
        <dbReference type="SAM" id="Phobius"/>
    </source>
</evidence>
<reference evidence="2 3" key="1">
    <citation type="journal article" date="2017" name="Nat. Microbiol.">
        <title>Natural product diversity associated with the nematode symbionts Photorhabdus and Xenorhabdus.</title>
        <authorList>
            <person name="Tobias N.J."/>
            <person name="Wolff H."/>
            <person name="Djahanschiri B."/>
            <person name="Grundmann F."/>
            <person name="Kronenwerth M."/>
            <person name="Shi Y.M."/>
            <person name="Simonyi S."/>
            <person name="Grun P."/>
            <person name="Shapiro-Ilan D."/>
            <person name="Pidot S.J."/>
            <person name="Stinear T.P."/>
            <person name="Ebersberger I."/>
            <person name="Bode H.B."/>
        </authorList>
    </citation>
    <scope>NUCLEOTIDE SEQUENCE [LARGE SCALE GENOMIC DNA]</scope>
    <source>
        <strain evidence="2 3">DSM 17907</strain>
    </source>
</reference>
<protein>
    <submittedName>
        <fullName evidence="2">Uncharacterized protein</fullName>
    </submittedName>
</protein>
<comment type="caution">
    <text evidence="2">The sequence shown here is derived from an EMBL/GenBank/DDBJ whole genome shotgun (WGS) entry which is preliminary data.</text>
</comment>
<organism evidence="2 3">
    <name type="scientific">Xenorhabdus kozodoii</name>
    <dbReference type="NCBI Taxonomy" id="351676"/>
    <lineage>
        <taxon>Bacteria</taxon>
        <taxon>Pseudomonadati</taxon>
        <taxon>Pseudomonadota</taxon>
        <taxon>Gammaproteobacteria</taxon>
        <taxon>Enterobacterales</taxon>
        <taxon>Morganellaceae</taxon>
        <taxon>Xenorhabdus</taxon>
    </lineage>
</organism>
<dbReference type="OrthoDB" id="6443056at2"/>
<accession>A0A2D0LC35</accession>
<proteinExistence type="predicted"/>
<evidence type="ECO:0000313" key="2">
    <source>
        <dbReference type="EMBL" id="PHM73249.1"/>
    </source>
</evidence>
<keyword evidence="1" id="KW-1133">Transmembrane helix</keyword>
<feature type="transmembrane region" description="Helical" evidence="1">
    <location>
        <begin position="106"/>
        <end position="126"/>
    </location>
</feature>
<name>A0A2D0LC35_9GAMM</name>
<sequence>MRFTDDKEIRKSIIRLFTYTEQIIMLKSFALVKHETRDNFTNWLKGLAYEFLDSVKTVTVFFIIIAVCHFFLSPKSQLFNLLGYYSVLIYLVVSFLAILNKARIIGCRYIFGLKLFLFCINNRIFFAPKSENKAYPPLNTNGIKVYIGNDKKIRKCITDLFTFKEQLTLLRCFSLQRSMTDGDFLAWLDNHVESHFSSIKVALLILLFLFIMTCIQQPEAWYYISILYFIFMVPVMMLIGIFVVSHVIGCSFMISVKLIYFHMKK</sequence>
<keyword evidence="1" id="KW-0472">Membrane</keyword>
<dbReference type="AlphaFoldDB" id="A0A2D0LC35"/>
<gene>
    <name evidence="2" type="ORF">Xkoz_02140</name>
</gene>
<feature type="transmembrane region" description="Helical" evidence="1">
    <location>
        <begin position="54"/>
        <end position="72"/>
    </location>
</feature>
<keyword evidence="1" id="KW-0812">Transmembrane</keyword>